<evidence type="ECO:0000313" key="6">
    <source>
        <dbReference type="EMBL" id="KAL0395997.1"/>
    </source>
</evidence>
<dbReference type="SFLD" id="SFLDS00005">
    <property type="entry name" value="Isoprenoid_Synthase_Type_I"/>
    <property type="match status" value="1"/>
</dbReference>
<dbReference type="PANTHER" id="PTHR31225">
    <property type="entry name" value="OS04G0344100 PROTEIN-RELATED"/>
    <property type="match status" value="1"/>
</dbReference>
<dbReference type="Pfam" id="PF03936">
    <property type="entry name" value="Terpene_synth_C"/>
    <property type="match status" value="1"/>
</dbReference>
<name>A0AAW2SUR0_9LAMI</name>
<dbReference type="SUPFAM" id="SSF48576">
    <property type="entry name" value="Terpenoid synthases"/>
    <property type="match status" value="1"/>
</dbReference>
<evidence type="ECO:0000256" key="2">
    <source>
        <dbReference type="ARBA" id="ARBA00022723"/>
    </source>
</evidence>
<dbReference type="InterPro" id="IPR050148">
    <property type="entry name" value="Terpene_synthase-like"/>
</dbReference>
<keyword evidence="2" id="KW-0479">Metal-binding</keyword>
<dbReference type="SUPFAM" id="SSF48239">
    <property type="entry name" value="Terpenoid cyclases/Protein prenyltransferases"/>
    <property type="match status" value="1"/>
</dbReference>
<dbReference type="SFLD" id="SFLDG01019">
    <property type="entry name" value="Terpene_Cyclase_Like_1_C_Termi"/>
    <property type="match status" value="1"/>
</dbReference>
<comment type="cofactor">
    <cofactor evidence="1">
        <name>Mg(2+)</name>
        <dbReference type="ChEBI" id="CHEBI:18420"/>
    </cofactor>
</comment>
<dbReference type="AlphaFoldDB" id="A0AAW2SUR0"/>
<evidence type="ECO:0000256" key="3">
    <source>
        <dbReference type="ARBA" id="ARBA00022842"/>
    </source>
</evidence>
<gene>
    <name evidence="6" type="ORF">Scaly_0048100</name>
</gene>
<dbReference type="InterPro" id="IPR005630">
    <property type="entry name" value="Terpene_synthase_metal-bd"/>
</dbReference>
<proteinExistence type="predicted"/>
<dbReference type="GO" id="GO:0000287">
    <property type="term" value="F:magnesium ion binding"/>
    <property type="evidence" value="ECO:0007669"/>
    <property type="project" value="InterPro"/>
</dbReference>
<sequence>MMKLEEEIRGMLDDGNMEPLEVLELIDDIHRLGLGYRFRHDTKRALHRILASSDKVPDKFRKSVHASALYFKLLRQHGYEVPTDIFDCFKDQNSKLTTKDVQGMLSLYEASHVAFDGRIHWTRVENPQISISRKCLERSTRRLNEANLVLHTLAILDFNMVQSQYQQELLQLSRWWAEIGLANKLSFARNRLMECFFWAIEMVFEPQHSKGRTELTKLAMLITVLDDVYDVYGSLEELEQFTDAVERWDINAVNYLPHYMKLAFLALYNTINNIAYNTLKEQDCVIIPQLHKVWADLFKVFLQEAKWKSEKYIPKFDEYMSYGCISSSGAVLLLHAYILTTQNIRAEAVEYLMQYQGLLQLSGDIFRLANDLGSSKADIEIGKTANAISCYMHETGETEEVARAYVRNLIHKNWKMLNKAVVHDSIFDNFFPEIAITLAQTALCQYQHGDAHSSPDDHSRNKMLSVISAYAGNTHARVEASLELLRPGACFYLLCRFACIYTQNCAPRHNNDGTSPLLDFRYAFVESS</sequence>
<dbReference type="InterPro" id="IPR044814">
    <property type="entry name" value="Terpene_cyclase_plant_C1"/>
</dbReference>
<keyword evidence="3" id="KW-0460">Magnesium</keyword>
<dbReference type="Gene3D" id="1.10.600.10">
    <property type="entry name" value="Farnesyl Diphosphate Synthase"/>
    <property type="match status" value="1"/>
</dbReference>
<dbReference type="FunFam" id="1.10.600.10:FF:000007">
    <property type="entry name" value="Isoprene synthase, chloroplastic"/>
    <property type="match status" value="1"/>
</dbReference>
<protein>
    <submittedName>
        <fullName evidence="6">Isoprene synthase, chloroplastic</fullName>
    </submittedName>
</protein>
<feature type="domain" description="Terpene synthase N-terminal" evidence="4">
    <location>
        <begin position="3"/>
        <end position="117"/>
    </location>
</feature>
<evidence type="ECO:0000259" key="4">
    <source>
        <dbReference type="Pfam" id="PF01397"/>
    </source>
</evidence>
<dbReference type="InterPro" id="IPR008930">
    <property type="entry name" value="Terpenoid_cyclase/PrenylTrfase"/>
</dbReference>
<dbReference type="InterPro" id="IPR001906">
    <property type="entry name" value="Terpene_synth_N"/>
</dbReference>
<dbReference type="EMBL" id="JACGWM010000001">
    <property type="protein sequence ID" value="KAL0395997.1"/>
    <property type="molecule type" value="Genomic_DNA"/>
</dbReference>
<organism evidence="6">
    <name type="scientific">Sesamum calycinum</name>
    <dbReference type="NCBI Taxonomy" id="2727403"/>
    <lineage>
        <taxon>Eukaryota</taxon>
        <taxon>Viridiplantae</taxon>
        <taxon>Streptophyta</taxon>
        <taxon>Embryophyta</taxon>
        <taxon>Tracheophyta</taxon>
        <taxon>Spermatophyta</taxon>
        <taxon>Magnoliopsida</taxon>
        <taxon>eudicotyledons</taxon>
        <taxon>Gunneridae</taxon>
        <taxon>Pentapetalae</taxon>
        <taxon>asterids</taxon>
        <taxon>lamiids</taxon>
        <taxon>Lamiales</taxon>
        <taxon>Pedaliaceae</taxon>
        <taxon>Sesamum</taxon>
    </lineage>
</organism>
<accession>A0AAW2SUR0</accession>
<dbReference type="GO" id="GO:0010333">
    <property type="term" value="F:terpene synthase activity"/>
    <property type="evidence" value="ECO:0007669"/>
    <property type="project" value="InterPro"/>
</dbReference>
<dbReference type="CDD" id="cd00684">
    <property type="entry name" value="Terpene_cyclase_plant_C1"/>
    <property type="match status" value="1"/>
</dbReference>
<reference evidence="6" key="1">
    <citation type="submission" date="2020-06" db="EMBL/GenBank/DDBJ databases">
        <authorList>
            <person name="Li T."/>
            <person name="Hu X."/>
            <person name="Zhang T."/>
            <person name="Song X."/>
            <person name="Zhang H."/>
            <person name="Dai N."/>
            <person name="Sheng W."/>
            <person name="Hou X."/>
            <person name="Wei L."/>
        </authorList>
    </citation>
    <scope>NUCLEOTIDE SEQUENCE</scope>
    <source>
        <strain evidence="6">KEN8</strain>
        <tissue evidence="6">Leaf</tissue>
    </source>
</reference>
<dbReference type="InterPro" id="IPR036965">
    <property type="entry name" value="Terpene_synth_N_sf"/>
</dbReference>
<feature type="domain" description="Terpene synthase metal-binding" evidence="5">
    <location>
        <begin position="178"/>
        <end position="415"/>
    </location>
</feature>
<reference evidence="6" key="2">
    <citation type="journal article" date="2024" name="Plant">
        <title>Genomic evolution and insights into agronomic trait innovations of Sesamum species.</title>
        <authorList>
            <person name="Miao H."/>
            <person name="Wang L."/>
            <person name="Qu L."/>
            <person name="Liu H."/>
            <person name="Sun Y."/>
            <person name="Le M."/>
            <person name="Wang Q."/>
            <person name="Wei S."/>
            <person name="Zheng Y."/>
            <person name="Lin W."/>
            <person name="Duan Y."/>
            <person name="Cao H."/>
            <person name="Xiong S."/>
            <person name="Wang X."/>
            <person name="Wei L."/>
            <person name="Li C."/>
            <person name="Ma Q."/>
            <person name="Ju M."/>
            <person name="Zhao R."/>
            <person name="Li G."/>
            <person name="Mu C."/>
            <person name="Tian Q."/>
            <person name="Mei H."/>
            <person name="Zhang T."/>
            <person name="Gao T."/>
            <person name="Zhang H."/>
        </authorList>
    </citation>
    <scope>NUCLEOTIDE SEQUENCE</scope>
    <source>
        <strain evidence="6">KEN8</strain>
    </source>
</reference>
<dbReference type="InterPro" id="IPR008949">
    <property type="entry name" value="Isoprenoid_synthase_dom_sf"/>
</dbReference>
<dbReference type="PANTHER" id="PTHR31225:SF252">
    <property type="entry name" value="TERPENE SYNTHASE 12-RELATED"/>
    <property type="match status" value="1"/>
</dbReference>
<dbReference type="GO" id="GO:0016102">
    <property type="term" value="P:diterpenoid biosynthetic process"/>
    <property type="evidence" value="ECO:0007669"/>
    <property type="project" value="InterPro"/>
</dbReference>
<dbReference type="Gene3D" id="1.50.10.130">
    <property type="entry name" value="Terpene synthase, N-terminal domain"/>
    <property type="match status" value="1"/>
</dbReference>
<dbReference type="Pfam" id="PF01397">
    <property type="entry name" value="Terpene_synth"/>
    <property type="match status" value="1"/>
</dbReference>
<dbReference type="InterPro" id="IPR034741">
    <property type="entry name" value="Terpene_cyclase-like_1_C"/>
</dbReference>
<comment type="caution">
    <text evidence="6">The sequence shown here is derived from an EMBL/GenBank/DDBJ whole genome shotgun (WGS) entry which is preliminary data.</text>
</comment>
<evidence type="ECO:0000259" key="5">
    <source>
        <dbReference type="Pfam" id="PF03936"/>
    </source>
</evidence>
<evidence type="ECO:0000256" key="1">
    <source>
        <dbReference type="ARBA" id="ARBA00001946"/>
    </source>
</evidence>